<dbReference type="InterPro" id="IPR011010">
    <property type="entry name" value="DNA_brk_join_enz"/>
</dbReference>
<comment type="caution">
    <text evidence="2">The sequence shown here is derived from an EMBL/GenBank/DDBJ whole genome shotgun (WGS) entry which is preliminary data.</text>
</comment>
<evidence type="ECO:0000256" key="1">
    <source>
        <dbReference type="ARBA" id="ARBA00023172"/>
    </source>
</evidence>
<name>A0A6I2FDF1_9MICO</name>
<keyword evidence="3" id="KW-1185">Reference proteome</keyword>
<accession>A0A6I2FDF1</accession>
<evidence type="ECO:0000313" key="2">
    <source>
        <dbReference type="EMBL" id="MRG60700.1"/>
    </source>
</evidence>
<dbReference type="InterPro" id="IPR013762">
    <property type="entry name" value="Integrase-like_cat_sf"/>
</dbReference>
<dbReference type="GO" id="GO:0015074">
    <property type="term" value="P:DNA integration"/>
    <property type="evidence" value="ECO:0007669"/>
    <property type="project" value="InterPro"/>
</dbReference>
<dbReference type="SUPFAM" id="SSF56349">
    <property type="entry name" value="DNA breaking-rejoining enzymes"/>
    <property type="match status" value="1"/>
</dbReference>
<dbReference type="GO" id="GO:0006310">
    <property type="term" value="P:DNA recombination"/>
    <property type="evidence" value="ECO:0007669"/>
    <property type="project" value="UniProtKB-KW"/>
</dbReference>
<dbReference type="AlphaFoldDB" id="A0A6I2FDF1"/>
<protein>
    <submittedName>
        <fullName evidence="2">Uncharacterized protein</fullName>
    </submittedName>
</protein>
<dbReference type="Proteomes" id="UP000431080">
    <property type="component" value="Unassembled WGS sequence"/>
</dbReference>
<sequence length="344" mass="37562">MTNSAATTSIDLTRPTVSQRAGIGARPAHLTSPDLVSENRYGSNVPTEVINAVESYAPKAPKSDWQRIAPFAQEIAAHSSDNATDAARMMRVLSPFLVWCVTEQGLPMDAEALLTPRVIDAYISGLELTDGSRGTYRSKLTTAAERVNPSGFQKRMEPIKRRQIAPPYAAEEMIAFEFWASGQATELKRRKARLMLALGAGAGVRPGEFDLLCRDVTVDGHGVVVTVGTGGARREVPVLSRWEPWITAELAKLPEEGPLWMTEGQKSNKRLLNGFTERTSGTAPNGLRLRTTWIVTHLAAGTPIKELMRAAGMAQFNNLDRYLAFVDDVGPTAYRNALRGSAQR</sequence>
<organism evidence="2 3">
    <name type="scientific">Agromyces agglutinans</name>
    <dbReference type="NCBI Taxonomy" id="2662258"/>
    <lineage>
        <taxon>Bacteria</taxon>
        <taxon>Bacillati</taxon>
        <taxon>Actinomycetota</taxon>
        <taxon>Actinomycetes</taxon>
        <taxon>Micrococcales</taxon>
        <taxon>Microbacteriaceae</taxon>
        <taxon>Agromyces</taxon>
    </lineage>
</organism>
<proteinExistence type="predicted"/>
<reference evidence="2 3" key="1">
    <citation type="submission" date="2019-10" db="EMBL/GenBank/DDBJ databases">
        <authorList>
            <person name="Nie G."/>
            <person name="Ming H."/>
            <person name="Yi B."/>
        </authorList>
    </citation>
    <scope>NUCLEOTIDE SEQUENCE [LARGE SCALE GENOMIC DNA]</scope>
    <source>
        <strain evidence="2 3">CFH 90414</strain>
    </source>
</reference>
<keyword evidence="1" id="KW-0233">DNA recombination</keyword>
<dbReference type="GO" id="GO:0003677">
    <property type="term" value="F:DNA binding"/>
    <property type="evidence" value="ECO:0007669"/>
    <property type="project" value="InterPro"/>
</dbReference>
<dbReference type="Gene3D" id="1.10.443.10">
    <property type="entry name" value="Intergrase catalytic core"/>
    <property type="match status" value="1"/>
</dbReference>
<dbReference type="EMBL" id="WJIF01000007">
    <property type="protein sequence ID" value="MRG60700.1"/>
    <property type="molecule type" value="Genomic_DNA"/>
</dbReference>
<gene>
    <name evidence="2" type="ORF">GE115_12590</name>
</gene>
<dbReference type="RefSeq" id="WP_153685142.1">
    <property type="nucleotide sequence ID" value="NZ_WJIF01000007.1"/>
</dbReference>
<evidence type="ECO:0000313" key="3">
    <source>
        <dbReference type="Proteomes" id="UP000431080"/>
    </source>
</evidence>